<dbReference type="Pfam" id="PF00067">
    <property type="entry name" value="p450"/>
    <property type="match status" value="1"/>
</dbReference>
<keyword evidence="9 10" id="KW-0472">Membrane</keyword>
<keyword evidence="5" id="KW-0479">Metal-binding</keyword>
<evidence type="ECO:0000256" key="3">
    <source>
        <dbReference type="ARBA" id="ARBA00010617"/>
    </source>
</evidence>
<proteinExistence type="inferred from homology"/>
<comment type="subcellular location">
    <subcellularLocation>
        <location evidence="2">Membrane</location>
    </subcellularLocation>
</comment>
<comment type="similarity">
    <text evidence="3">Belongs to the cytochrome P450 family.</text>
</comment>
<evidence type="ECO:0008006" key="13">
    <source>
        <dbReference type="Google" id="ProtNLM"/>
    </source>
</evidence>
<dbReference type="PANTHER" id="PTHR47943">
    <property type="entry name" value="CYTOCHROME P450 93A3-LIKE"/>
    <property type="match status" value="1"/>
</dbReference>
<keyword evidence="4" id="KW-0349">Heme</keyword>
<evidence type="ECO:0000256" key="2">
    <source>
        <dbReference type="ARBA" id="ARBA00004370"/>
    </source>
</evidence>
<dbReference type="Gene3D" id="1.10.630.10">
    <property type="entry name" value="Cytochrome P450"/>
    <property type="match status" value="1"/>
</dbReference>
<dbReference type="InterPro" id="IPR036396">
    <property type="entry name" value="Cyt_P450_sf"/>
</dbReference>
<keyword evidence="8" id="KW-0503">Monooxygenase</keyword>
<dbReference type="GO" id="GO:0020037">
    <property type="term" value="F:heme binding"/>
    <property type="evidence" value="ECO:0007669"/>
    <property type="project" value="InterPro"/>
</dbReference>
<feature type="transmembrane region" description="Helical" evidence="10">
    <location>
        <begin position="12"/>
        <end position="34"/>
    </location>
</feature>
<evidence type="ECO:0000313" key="12">
    <source>
        <dbReference type="Proteomes" id="UP000249390"/>
    </source>
</evidence>
<dbReference type="PRINTS" id="PR00463">
    <property type="entry name" value="EP450I"/>
</dbReference>
<evidence type="ECO:0000256" key="9">
    <source>
        <dbReference type="ARBA" id="ARBA00023136"/>
    </source>
</evidence>
<dbReference type="Proteomes" id="UP000249390">
    <property type="component" value="Unassembled WGS sequence"/>
</dbReference>
<dbReference type="InterPro" id="IPR001128">
    <property type="entry name" value="Cyt_P450"/>
</dbReference>
<dbReference type="EMBL" id="NQVE01000028">
    <property type="protein sequence ID" value="RAL53096.1"/>
    <property type="molecule type" value="Genomic_DNA"/>
</dbReference>
<dbReference type="GO" id="GO:0016020">
    <property type="term" value="C:membrane"/>
    <property type="evidence" value="ECO:0007669"/>
    <property type="project" value="UniProtKB-SubCell"/>
</dbReference>
<evidence type="ECO:0000256" key="10">
    <source>
        <dbReference type="SAM" id="Phobius"/>
    </source>
</evidence>
<sequence>MDMIVLGTTTWVWSAVTLAWVVVAVAAIIAHHLFVREDYTTKKKGLVPPGPRGLPIIGHLHLLGKNPHQDFQRLSQTHGPIMHLRLGSVDTVVASSPQAAELFLRTHDLNFATRPPMRIADFLTYDKKGAVLGQYGPVWREMRKLYVIELLTNHKMGSFESLRREELCLLVESLKQAAAACREEGEAAAADLSAKVACMNMNISCRMLFGKKYEDKDIGDEKGFKVVIDQAIHLISATNLGDYFPLLSKLDVQGLSRRAKVVMNLFDQFFERILVEHENKQSPTSTTTEDFVDIILAMVRNKRTSFPFTRDHIKSMMLRVERPREVRARKI</sequence>
<dbReference type="GO" id="GO:0004497">
    <property type="term" value="F:monooxygenase activity"/>
    <property type="evidence" value="ECO:0007669"/>
    <property type="project" value="UniProtKB-KW"/>
</dbReference>
<evidence type="ECO:0000256" key="4">
    <source>
        <dbReference type="ARBA" id="ARBA00022617"/>
    </source>
</evidence>
<accession>A0A328E6M2</accession>
<dbReference type="PANTHER" id="PTHR47943:SF2">
    <property type="entry name" value="CYTOCHROME P450"/>
    <property type="match status" value="1"/>
</dbReference>
<dbReference type="AlphaFoldDB" id="A0A328E6M2"/>
<dbReference type="GO" id="GO:0005506">
    <property type="term" value="F:iron ion binding"/>
    <property type="evidence" value="ECO:0007669"/>
    <property type="project" value="InterPro"/>
</dbReference>
<keyword evidence="10" id="KW-0812">Transmembrane</keyword>
<keyword evidence="12" id="KW-1185">Reference proteome</keyword>
<name>A0A328E6M2_9ASTE</name>
<keyword evidence="7" id="KW-0408">Iron</keyword>
<keyword evidence="6" id="KW-0560">Oxidoreductase</keyword>
<organism evidence="11 12">
    <name type="scientific">Cuscuta australis</name>
    <dbReference type="NCBI Taxonomy" id="267555"/>
    <lineage>
        <taxon>Eukaryota</taxon>
        <taxon>Viridiplantae</taxon>
        <taxon>Streptophyta</taxon>
        <taxon>Embryophyta</taxon>
        <taxon>Tracheophyta</taxon>
        <taxon>Spermatophyta</taxon>
        <taxon>Magnoliopsida</taxon>
        <taxon>eudicotyledons</taxon>
        <taxon>Gunneridae</taxon>
        <taxon>Pentapetalae</taxon>
        <taxon>asterids</taxon>
        <taxon>lamiids</taxon>
        <taxon>Solanales</taxon>
        <taxon>Convolvulaceae</taxon>
        <taxon>Cuscuteae</taxon>
        <taxon>Cuscuta</taxon>
        <taxon>Cuscuta subgen. Grammica</taxon>
        <taxon>Cuscuta sect. Cleistogrammica</taxon>
    </lineage>
</organism>
<comment type="caution">
    <text evidence="11">The sequence shown here is derived from an EMBL/GenBank/DDBJ whole genome shotgun (WGS) entry which is preliminary data.</text>
</comment>
<gene>
    <name evidence="11" type="ORF">DM860_016331</name>
</gene>
<evidence type="ECO:0000313" key="11">
    <source>
        <dbReference type="EMBL" id="RAL53096.1"/>
    </source>
</evidence>
<evidence type="ECO:0000256" key="6">
    <source>
        <dbReference type="ARBA" id="ARBA00023002"/>
    </source>
</evidence>
<evidence type="ECO:0000256" key="7">
    <source>
        <dbReference type="ARBA" id="ARBA00023004"/>
    </source>
</evidence>
<keyword evidence="10" id="KW-1133">Transmembrane helix</keyword>
<protein>
    <recommendedName>
        <fullName evidence="13">Cytochrome P450</fullName>
    </recommendedName>
</protein>
<evidence type="ECO:0000256" key="5">
    <source>
        <dbReference type="ARBA" id="ARBA00022723"/>
    </source>
</evidence>
<reference evidence="11 12" key="1">
    <citation type="submission" date="2018-06" db="EMBL/GenBank/DDBJ databases">
        <title>The Genome of Cuscuta australis (Dodder) Provides Insight into the Evolution of Plant Parasitism.</title>
        <authorList>
            <person name="Liu H."/>
        </authorList>
    </citation>
    <scope>NUCLEOTIDE SEQUENCE [LARGE SCALE GENOMIC DNA]</scope>
    <source>
        <strain evidence="12">cv. Yunnan</strain>
        <tissue evidence="11">Vines</tissue>
    </source>
</reference>
<evidence type="ECO:0000256" key="1">
    <source>
        <dbReference type="ARBA" id="ARBA00001971"/>
    </source>
</evidence>
<comment type="cofactor">
    <cofactor evidence="1">
        <name>heme</name>
        <dbReference type="ChEBI" id="CHEBI:30413"/>
    </cofactor>
</comment>
<evidence type="ECO:0000256" key="8">
    <source>
        <dbReference type="ARBA" id="ARBA00023033"/>
    </source>
</evidence>
<dbReference type="InterPro" id="IPR002401">
    <property type="entry name" value="Cyt_P450_E_grp-I"/>
</dbReference>
<dbReference type="GO" id="GO:0016705">
    <property type="term" value="F:oxidoreductase activity, acting on paired donors, with incorporation or reduction of molecular oxygen"/>
    <property type="evidence" value="ECO:0007669"/>
    <property type="project" value="InterPro"/>
</dbReference>
<dbReference type="SUPFAM" id="SSF48264">
    <property type="entry name" value="Cytochrome P450"/>
    <property type="match status" value="1"/>
</dbReference>